<dbReference type="RefSeq" id="WP_057659114.1">
    <property type="nucleotide sequence ID" value="NZ_LDJL01000011.1"/>
</dbReference>
<reference evidence="2 3" key="1">
    <citation type="submission" date="2015-05" db="EMBL/GenBank/DDBJ databases">
        <title>Genome sequencing and analysis of members of genus Stenotrophomonas.</title>
        <authorList>
            <person name="Patil P.P."/>
            <person name="Midha S."/>
            <person name="Patil P.B."/>
        </authorList>
    </citation>
    <scope>NUCLEOTIDE SEQUENCE [LARGE SCALE GENOMIC DNA]</scope>
    <source>
        <strain evidence="2 3">DSM 21858</strain>
    </source>
</reference>
<evidence type="ECO:0000313" key="2">
    <source>
        <dbReference type="EMBL" id="KRG69047.1"/>
    </source>
</evidence>
<dbReference type="STRING" id="344882.ABB29_11470"/>
<dbReference type="Proteomes" id="UP000052052">
    <property type="component" value="Unassembled WGS sequence"/>
</dbReference>
<dbReference type="AlphaFoldDB" id="A0A0R0CSI9"/>
<sequence length="151" mass="17138">MASNASRHHSTQTTAVAPPPSLDANPAPVSSINADRRQWLQMMAADEQWQCNEQVGQCVQALLRGASAGGSQRGIQAETLAAVAHELDCYRDFRRLRALEAGLRHCSEQDFPFDRQHWQRARQAEQALREYHRHVRDESFVLAPPDQFRIH</sequence>
<name>A0A0R0CSI9_9GAMM</name>
<evidence type="ECO:0000313" key="3">
    <source>
        <dbReference type="Proteomes" id="UP000052052"/>
    </source>
</evidence>
<dbReference type="PATRIC" id="fig|344882.3.peg.659"/>
<keyword evidence="3" id="KW-1185">Reference proteome</keyword>
<protein>
    <submittedName>
        <fullName evidence="2">Uncharacterized protein</fullName>
    </submittedName>
</protein>
<gene>
    <name evidence="2" type="ORF">ABB29_11470</name>
</gene>
<accession>A0A0R0CSI9</accession>
<proteinExistence type="predicted"/>
<evidence type="ECO:0000256" key="1">
    <source>
        <dbReference type="SAM" id="MobiDB-lite"/>
    </source>
</evidence>
<dbReference type="EMBL" id="LDJL01000011">
    <property type="protein sequence ID" value="KRG69047.1"/>
    <property type="molecule type" value="Genomic_DNA"/>
</dbReference>
<organism evidence="2 3">
    <name type="scientific">Pseudoxanthomonas dokdonensis</name>
    <dbReference type="NCBI Taxonomy" id="344882"/>
    <lineage>
        <taxon>Bacteria</taxon>
        <taxon>Pseudomonadati</taxon>
        <taxon>Pseudomonadota</taxon>
        <taxon>Gammaproteobacteria</taxon>
        <taxon>Lysobacterales</taxon>
        <taxon>Lysobacteraceae</taxon>
        <taxon>Pseudoxanthomonas</taxon>
    </lineage>
</organism>
<comment type="caution">
    <text evidence="2">The sequence shown here is derived from an EMBL/GenBank/DDBJ whole genome shotgun (WGS) entry which is preliminary data.</text>
</comment>
<feature type="compositionally biased region" description="Basic residues" evidence="1">
    <location>
        <begin position="1"/>
        <end position="10"/>
    </location>
</feature>
<feature type="region of interest" description="Disordered" evidence="1">
    <location>
        <begin position="1"/>
        <end position="29"/>
    </location>
</feature>